<organism evidence="2 3">
    <name type="scientific">Paracoccus isoporae</name>
    <dbReference type="NCBI Taxonomy" id="591205"/>
    <lineage>
        <taxon>Bacteria</taxon>
        <taxon>Pseudomonadati</taxon>
        <taxon>Pseudomonadota</taxon>
        <taxon>Alphaproteobacteria</taxon>
        <taxon>Rhodobacterales</taxon>
        <taxon>Paracoccaceae</taxon>
        <taxon>Paracoccus</taxon>
    </lineage>
</organism>
<dbReference type="PROSITE" id="PS50846">
    <property type="entry name" value="HMA_2"/>
    <property type="match status" value="1"/>
</dbReference>
<feature type="domain" description="HMA" evidence="1">
    <location>
        <begin position="1"/>
        <end position="59"/>
    </location>
</feature>
<dbReference type="EMBL" id="FNAH01000009">
    <property type="protein sequence ID" value="SDE67347.1"/>
    <property type="molecule type" value="Genomic_DNA"/>
</dbReference>
<evidence type="ECO:0000259" key="1">
    <source>
        <dbReference type="PROSITE" id="PS50846"/>
    </source>
</evidence>
<dbReference type="InterPro" id="IPR006121">
    <property type="entry name" value="HMA_dom"/>
</dbReference>
<dbReference type="Proteomes" id="UP000199344">
    <property type="component" value="Unassembled WGS sequence"/>
</dbReference>
<dbReference type="Gene3D" id="3.30.70.100">
    <property type="match status" value="1"/>
</dbReference>
<gene>
    <name evidence="2" type="ORF">SAMN05421538_10982</name>
</gene>
<name>A0A1G7EUT5_9RHOB</name>
<dbReference type="GO" id="GO:0046872">
    <property type="term" value="F:metal ion binding"/>
    <property type="evidence" value="ECO:0007669"/>
    <property type="project" value="InterPro"/>
</dbReference>
<proteinExistence type="predicted"/>
<dbReference type="OrthoDB" id="9801832at2"/>
<protein>
    <submittedName>
        <fullName evidence="2">Copper chaperone</fullName>
    </submittedName>
</protein>
<sequence length="61" mass="6531">MKLHVPDMSCTHCKTTIEQAVAGAGGTAQVSLETHEVTVEGLDPDRARQVIRDAGYDPRPA</sequence>
<reference evidence="2 3" key="1">
    <citation type="submission" date="2016-10" db="EMBL/GenBank/DDBJ databases">
        <authorList>
            <person name="de Groot N.N."/>
        </authorList>
    </citation>
    <scope>NUCLEOTIDE SEQUENCE [LARGE SCALE GENOMIC DNA]</scope>
    <source>
        <strain evidence="2 3">DSM 22220</strain>
    </source>
</reference>
<keyword evidence="3" id="KW-1185">Reference proteome</keyword>
<dbReference type="AlphaFoldDB" id="A0A1G7EUT5"/>
<dbReference type="SUPFAM" id="SSF55008">
    <property type="entry name" value="HMA, heavy metal-associated domain"/>
    <property type="match status" value="1"/>
</dbReference>
<dbReference type="InterPro" id="IPR036163">
    <property type="entry name" value="HMA_dom_sf"/>
</dbReference>
<accession>A0A1G7EUT5</accession>
<dbReference type="CDD" id="cd00371">
    <property type="entry name" value="HMA"/>
    <property type="match status" value="1"/>
</dbReference>
<dbReference type="STRING" id="591205.SAMN05421538_10982"/>
<evidence type="ECO:0000313" key="2">
    <source>
        <dbReference type="EMBL" id="SDE67347.1"/>
    </source>
</evidence>
<dbReference type="RefSeq" id="WP_090524782.1">
    <property type="nucleotide sequence ID" value="NZ_FNAH01000009.1"/>
</dbReference>
<dbReference type="Pfam" id="PF00403">
    <property type="entry name" value="HMA"/>
    <property type="match status" value="1"/>
</dbReference>
<evidence type="ECO:0000313" key="3">
    <source>
        <dbReference type="Proteomes" id="UP000199344"/>
    </source>
</evidence>